<feature type="compositionally biased region" description="Polar residues" evidence="1">
    <location>
        <begin position="459"/>
        <end position="480"/>
    </location>
</feature>
<feature type="compositionally biased region" description="Polar residues" evidence="1">
    <location>
        <begin position="848"/>
        <end position="861"/>
    </location>
</feature>
<feature type="region of interest" description="Disordered" evidence="1">
    <location>
        <begin position="574"/>
        <end position="628"/>
    </location>
</feature>
<feature type="compositionally biased region" description="Polar residues" evidence="1">
    <location>
        <begin position="899"/>
        <end position="912"/>
    </location>
</feature>
<reference evidence="2" key="1">
    <citation type="journal article" date="2023" name="Mol. Biol. Evol.">
        <title>Third-Generation Sequencing Reveals the Adaptive Role of the Epigenome in Three Deep-Sea Polychaetes.</title>
        <authorList>
            <person name="Perez M."/>
            <person name="Aroh O."/>
            <person name="Sun Y."/>
            <person name="Lan Y."/>
            <person name="Juniper S.K."/>
            <person name="Young C.R."/>
            <person name="Angers B."/>
            <person name="Qian P.Y."/>
        </authorList>
    </citation>
    <scope>NUCLEOTIDE SEQUENCE</scope>
    <source>
        <strain evidence="2">P08H-3</strain>
    </source>
</reference>
<feature type="region of interest" description="Disordered" evidence="1">
    <location>
        <begin position="722"/>
        <end position="991"/>
    </location>
</feature>
<feature type="compositionally biased region" description="Acidic residues" evidence="1">
    <location>
        <begin position="320"/>
        <end position="330"/>
    </location>
</feature>
<feature type="compositionally biased region" description="Basic and acidic residues" evidence="1">
    <location>
        <begin position="253"/>
        <end position="272"/>
    </location>
</feature>
<feature type="region of interest" description="Disordered" evidence="1">
    <location>
        <begin position="1294"/>
        <end position="1318"/>
    </location>
</feature>
<evidence type="ECO:0000313" key="3">
    <source>
        <dbReference type="Proteomes" id="UP001208570"/>
    </source>
</evidence>
<feature type="region of interest" description="Disordered" evidence="1">
    <location>
        <begin position="1068"/>
        <end position="1088"/>
    </location>
</feature>
<feature type="compositionally biased region" description="Basic and acidic residues" evidence="1">
    <location>
        <begin position="332"/>
        <end position="345"/>
    </location>
</feature>
<gene>
    <name evidence="2" type="ORF">LSH36_235g03030</name>
</gene>
<feature type="compositionally biased region" description="Polar residues" evidence="1">
    <location>
        <begin position="617"/>
        <end position="628"/>
    </location>
</feature>
<evidence type="ECO:0000256" key="1">
    <source>
        <dbReference type="SAM" id="MobiDB-lite"/>
    </source>
</evidence>
<feature type="compositionally biased region" description="Low complexity" evidence="1">
    <location>
        <begin position="1298"/>
        <end position="1313"/>
    </location>
</feature>
<feature type="region of interest" description="Disordered" evidence="1">
    <location>
        <begin position="1110"/>
        <end position="1160"/>
    </location>
</feature>
<evidence type="ECO:0000313" key="2">
    <source>
        <dbReference type="EMBL" id="KAK2155639.1"/>
    </source>
</evidence>
<name>A0AAD9JM64_9ANNE</name>
<feature type="compositionally biased region" description="Basic and acidic residues" evidence="1">
    <location>
        <begin position="672"/>
        <end position="686"/>
    </location>
</feature>
<feature type="compositionally biased region" description="Polar residues" evidence="1">
    <location>
        <begin position="758"/>
        <end position="782"/>
    </location>
</feature>
<feature type="compositionally biased region" description="Basic and acidic residues" evidence="1">
    <location>
        <begin position="224"/>
        <end position="239"/>
    </location>
</feature>
<feature type="compositionally biased region" description="Basic and acidic residues" evidence="1">
    <location>
        <begin position="1249"/>
        <end position="1275"/>
    </location>
</feature>
<feature type="region of interest" description="Disordered" evidence="1">
    <location>
        <begin position="1212"/>
        <end position="1231"/>
    </location>
</feature>
<feature type="compositionally biased region" description="Basic and acidic residues" evidence="1">
    <location>
        <begin position="743"/>
        <end position="755"/>
    </location>
</feature>
<feature type="region of interest" description="Disordered" evidence="1">
    <location>
        <begin position="1249"/>
        <end position="1279"/>
    </location>
</feature>
<feature type="compositionally biased region" description="Basic and acidic residues" evidence="1">
    <location>
        <begin position="193"/>
        <end position="209"/>
    </location>
</feature>
<dbReference type="Proteomes" id="UP001208570">
    <property type="component" value="Unassembled WGS sequence"/>
</dbReference>
<comment type="caution">
    <text evidence="2">The sequence shown here is derived from an EMBL/GenBank/DDBJ whole genome shotgun (WGS) entry which is preliminary data.</text>
</comment>
<keyword evidence="3" id="KW-1185">Reference proteome</keyword>
<accession>A0AAD9JM64</accession>
<feature type="compositionally biased region" description="Low complexity" evidence="1">
    <location>
        <begin position="654"/>
        <end position="670"/>
    </location>
</feature>
<feature type="compositionally biased region" description="Low complexity" evidence="1">
    <location>
        <begin position="376"/>
        <end position="390"/>
    </location>
</feature>
<feature type="compositionally biased region" description="Polar residues" evidence="1">
    <location>
        <begin position="687"/>
        <end position="697"/>
    </location>
</feature>
<feature type="compositionally biased region" description="Basic residues" evidence="1">
    <location>
        <begin position="969"/>
        <end position="985"/>
    </location>
</feature>
<feature type="compositionally biased region" description="Acidic residues" evidence="1">
    <location>
        <begin position="365"/>
        <end position="375"/>
    </location>
</feature>
<feature type="compositionally biased region" description="Acidic residues" evidence="1">
    <location>
        <begin position="168"/>
        <end position="178"/>
    </location>
</feature>
<sequence>MADKPEADGVMSWERAWDVDEMRKHARNWSLAGDAGLTGVRVNNAFNDFIMLANSQFVENRVYDEDVTVDESGTLDKKDTQEKSQEQKEAELIPKITEALTLGLNVIDTAFEKLDINEANSSSEEDNIPLGSDELLEPKDLYLSRPLPHLIGSVNFMHDENVGLAEISSDDDEEEGESKEDLSTASESENESTTEKTAKPSPQKDDWSKSETGSETDEDLFAAEEGKISEDENRNDNESKTSSQEPGNLLDELNSKLKSSEARRPSKPDMKQKVKHKKDVTTADDIFCHVQKKTPEEDSDEEDALFRSKPGHFQSAGQLFDDDNENDLFSDIDPKKSPTDNKFVKENSPGEVSATKSTGPKTDLFEDDNDSEDDLFAVAAKSAAKPLPKKQGGLFSEDEKHEDITENKESSKVTKKKVLAGAVSMFGPGVNPITQVLKQQNSSHTDESVTESDSESDRYSGSIQDTDTSSSGPTDITTAVTKLPSGGQLKKKGIQILPTHNVRDSGKCNDEKQETKPPAPTGHGLFDDDEDDLFSAAPSQSNKSVKSANKPTVAASSLFVDEDEEDLFSSMKESTAYKKPATQDKVPSHQVLSLFDDADEADDIFAAKTEQEDQKNDSSQQGKKTSKSLTVFDDEDVLFGVSDDDPSVDLFGTSSPLASSKKAAAAPNKNASRKDNPPFGRTDVKASDNSNGSSKIVRQSKDLDLFGEEDDDTEDLFTIATKCSESDKQNDNSALHRSATEQPTDKKTVSKETAGRESYNSGALTNKGSDGVESLSNEQSVSGGLAPKKPFTDESLLFRPTEDELFSAKTKPPQTSKTKPSKSGTERSLFCDDEEGELFSGPADKSNKTSSNVGSESGVTRTTRKADTNLLQTVDNVDVLKRDQSLSETEYSEKLMPSSHGTRSPVSSTTGATLPGAMPVFGTMRPSPQPEQRNKDNEGGSLINLDDASTVTGFDQPMDAATLPSVTKARARVGMRRRPPTRHKITLGATSVDSSDQDVADFFSNTTSSAINADVMLDKSRIPNHSAPIIGKSGKDMPPDLPSSDISVVTNQSITVTDTFYDGERVSSKADDLNRTSATIPDNDDIFADGYDTVKPKSNYFQSAKPLFMDKHAASKPNQPASGPLITDSEAISRPPEPRLSENSSTSRLQTKSTKQNATSGIVDEVDDIFADSVLNKPKLGRIQKTNKDDLFGGSEYSRIDDIFGADDDEDIFGSSSTSTQKVATSGQGRFSKKMEAVSDDDLFGSHRVKDVNVNKTENTEKSSTKATKNKEELGKTLPSIFDDHDDLFVSKSATGQKVKSSKISKQTSSKAKPPTEDIFADDIFQDPLFATKK</sequence>
<feature type="compositionally biased region" description="Low complexity" evidence="1">
    <location>
        <begin position="809"/>
        <end position="823"/>
    </location>
</feature>
<feature type="region of interest" description="Disordered" evidence="1">
    <location>
        <begin position="641"/>
        <end position="710"/>
    </location>
</feature>
<protein>
    <recommendedName>
        <fullName evidence="4">FAM21/CAPZIP domain-containing protein</fullName>
    </recommendedName>
</protein>
<feature type="compositionally biased region" description="Basic and acidic residues" evidence="1">
    <location>
        <begin position="501"/>
        <end position="515"/>
    </location>
</feature>
<feature type="region of interest" description="Disordered" evidence="1">
    <location>
        <begin position="167"/>
        <end position="561"/>
    </location>
</feature>
<feature type="compositionally biased region" description="Polar residues" evidence="1">
    <location>
        <begin position="1141"/>
        <end position="1160"/>
    </location>
</feature>
<proteinExistence type="predicted"/>
<feature type="compositionally biased region" description="Polar residues" evidence="1">
    <location>
        <begin position="1215"/>
        <end position="1229"/>
    </location>
</feature>
<organism evidence="2 3">
    <name type="scientific">Paralvinella palmiformis</name>
    <dbReference type="NCBI Taxonomy" id="53620"/>
    <lineage>
        <taxon>Eukaryota</taxon>
        <taxon>Metazoa</taxon>
        <taxon>Spiralia</taxon>
        <taxon>Lophotrochozoa</taxon>
        <taxon>Annelida</taxon>
        <taxon>Polychaeta</taxon>
        <taxon>Sedentaria</taxon>
        <taxon>Canalipalpata</taxon>
        <taxon>Terebellida</taxon>
        <taxon>Terebelliformia</taxon>
        <taxon>Alvinellidae</taxon>
        <taxon>Paralvinella</taxon>
    </lineage>
</organism>
<feature type="compositionally biased region" description="Basic and acidic residues" evidence="1">
    <location>
        <begin position="397"/>
        <end position="412"/>
    </location>
</feature>
<feature type="compositionally biased region" description="Polar residues" evidence="1">
    <location>
        <begin position="432"/>
        <end position="441"/>
    </location>
</feature>
<feature type="compositionally biased region" description="Polar residues" evidence="1">
    <location>
        <begin position="537"/>
        <end position="550"/>
    </location>
</feature>
<evidence type="ECO:0008006" key="4">
    <source>
        <dbReference type="Google" id="ProtNLM"/>
    </source>
</evidence>
<dbReference type="EMBL" id="JAODUP010000235">
    <property type="protein sequence ID" value="KAK2155639.1"/>
    <property type="molecule type" value="Genomic_DNA"/>
</dbReference>
<feature type="region of interest" description="Disordered" evidence="1">
    <location>
        <begin position="1026"/>
        <end position="1046"/>
    </location>
</feature>